<dbReference type="Proteomes" id="UP000797356">
    <property type="component" value="Chromosome 10"/>
</dbReference>
<sequence>MGWFLRERRGPQWKQGWMERVLCSSSLPPPSLVLIFAIVMLFLSISWHIDYKTQVRRAEAGFRLVLFLLPVALIVVAGFVLLDRRFLFRLPQPQQEPVHRAGSSPWGVALLVVVLLFMISYQSSFHSQWFRPLWRVD</sequence>
<reference evidence="2" key="2">
    <citation type="submission" date="2019-07" db="EMBL/GenBank/DDBJ databases">
        <authorList>
            <person name="Yang Y."/>
            <person name="Bocs S."/>
            <person name="Baudouin L."/>
        </authorList>
    </citation>
    <scope>NUCLEOTIDE SEQUENCE</scope>
    <source>
        <tissue evidence="2">Spear leaf of Hainan Tall coconut</tissue>
    </source>
</reference>
<accession>A0A8K0ILI8</accession>
<dbReference type="EMBL" id="CM017881">
    <property type="protein sequence ID" value="KAG1361904.1"/>
    <property type="molecule type" value="Genomic_DNA"/>
</dbReference>
<organism evidence="2 3">
    <name type="scientific">Cocos nucifera</name>
    <name type="common">Coconut palm</name>
    <dbReference type="NCBI Taxonomy" id="13894"/>
    <lineage>
        <taxon>Eukaryota</taxon>
        <taxon>Viridiplantae</taxon>
        <taxon>Streptophyta</taxon>
        <taxon>Embryophyta</taxon>
        <taxon>Tracheophyta</taxon>
        <taxon>Spermatophyta</taxon>
        <taxon>Magnoliopsida</taxon>
        <taxon>Liliopsida</taxon>
        <taxon>Arecaceae</taxon>
        <taxon>Arecoideae</taxon>
        <taxon>Cocoseae</taxon>
        <taxon>Attaleinae</taxon>
        <taxon>Cocos</taxon>
    </lineage>
</organism>
<keyword evidence="1" id="KW-1133">Transmembrane helix</keyword>
<dbReference type="PANTHER" id="PTHR33306:SF40">
    <property type="entry name" value="EXPRESSED PROTEIN"/>
    <property type="match status" value="1"/>
</dbReference>
<dbReference type="PANTHER" id="PTHR33306">
    <property type="entry name" value="EXPRESSED PROTEIN-RELATED-RELATED"/>
    <property type="match status" value="1"/>
</dbReference>
<reference evidence="2" key="1">
    <citation type="journal article" date="2017" name="Gigascience">
        <title>The genome draft of coconut (Cocos nucifera).</title>
        <authorList>
            <person name="Xiao Y."/>
            <person name="Xu P."/>
            <person name="Fan H."/>
            <person name="Baudouin L."/>
            <person name="Xia W."/>
            <person name="Bocs S."/>
            <person name="Xu J."/>
            <person name="Li Q."/>
            <person name="Guo A."/>
            <person name="Zhou L."/>
            <person name="Li J."/>
            <person name="Wu Y."/>
            <person name="Ma Z."/>
            <person name="Armero A."/>
            <person name="Issali A.E."/>
            <person name="Liu N."/>
            <person name="Peng M."/>
            <person name="Yang Y."/>
        </authorList>
    </citation>
    <scope>NUCLEOTIDE SEQUENCE</scope>
    <source>
        <tissue evidence="2">Spear leaf of Hainan Tall coconut</tissue>
    </source>
</reference>
<evidence type="ECO:0000313" key="2">
    <source>
        <dbReference type="EMBL" id="KAG1361904.1"/>
    </source>
</evidence>
<keyword evidence="1" id="KW-0472">Membrane</keyword>
<feature type="transmembrane region" description="Helical" evidence="1">
    <location>
        <begin position="102"/>
        <end position="121"/>
    </location>
</feature>
<dbReference type="OrthoDB" id="1935034at2759"/>
<feature type="transmembrane region" description="Helical" evidence="1">
    <location>
        <begin position="61"/>
        <end position="82"/>
    </location>
</feature>
<name>A0A8K0ILI8_COCNU</name>
<dbReference type="AlphaFoldDB" id="A0A8K0ILI8"/>
<proteinExistence type="predicted"/>
<protein>
    <submittedName>
        <fullName evidence="2">Uncharacterized protein</fullName>
    </submittedName>
</protein>
<comment type="caution">
    <text evidence="2">The sequence shown here is derived from an EMBL/GenBank/DDBJ whole genome shotgun (WGS) entry which is preliminary data.</text>
</comment>
<gene>
    <name evidence="2" type="ORF">COCNU_10G001230</name>
</gene>
<feature type="transmembrane region" description="Helical" evidence="1">
    <location>
        <begin position="31"/>
        <end position="49"/>
    </location>
</feature>
<keyword evidence="1" id="KW-0812">Transmembrane</keyword>
<evidence type="ECO:0000256" key="1">
    <source>
        <dbReference type="SAM" id="Phobius"/>
    </source>
</evidence>
<evidence type="ECO:0000313" key="3">
    <source>
        <dbReference type="Proteomes" id="UP000797356"/>
    </source>
</evidence>
<keyword evidence="3" id="KW-1185">Reference proteome</keyword>